<feature type="binding site" evidence="8">
    <location>
        <begin position="142"/>
        <end position="143"/>
    </location>
    <ligand>
        <name>NAD(+)</name>
        <dbReference type="ChEBI" id="CHEBI:57540"/>
    </ligand>
</feature>
<dbReference type="InterPro" id="IPR016064">
    <property type="entry name" value="NAD/diacylglycerol_kinase_sf"/>
</dbReference>
<reference evidence="10" key="1">
    <citation type="submission" date="2017-01" db="EMBL/GenBank/DDBJ databases">
        <authorList>
            <person name="Varghese N."/>
            <person name="Submissions S."/>
        </authorList>
    </citation>
    <scope>NUCLEOTIDE SEQUENCE [LARGE SCALE GENOMIC DNA]</scope>
    <source>
        <strain evidence="10">DSM 45196</strain>
    </source>
</reference>
<gene>
    <name evidence="8" type="primary">nadK</name>
    <name evidence="9" type="ORF">SAMN05421790_10185</name>
</gene>
<dbReference type="GO" id="GO:0006741">
    <property type="term" value="P:NADP+ biosynthetic process"/>
    <property type="evidence" value="ECO:0007669"/>
    <property type="project" value="UniProtKB-UniRule"/>
</dbReference>
<dbReference type="GO" id="GO:0003951">
    <property type="term" value="F:NAD+ kinase activity"/>
    <property type="evidence" value="ECO:0007669"/>
    <property type="project" value="UniProtKB-UniRule"/>
</dbReference>
<dbReference type="Pfam" id="PF20143">
    <property type="entry name" value="NAD_kinase_C"/>
    <property type="match status" value="1"/>
</dbReference>
<dbReference type="Gene3D" id="2.60.200.30">
    <property type="entry name" value="Probable inorganic polyphosphate/atp-NAD kinase, domain 2"/>
    <property type="match status" value="1"/>
</dbReference>
<evidence type="ECO:0000256" key="6">
    <source>
        <dbReference type="ARBA" id="ARBA00023027"/>
    </source>
</evidence>
<dbReference type="GO" id="GO:0051287">
    <property type="term" value="F:NAD binding"/>
    <property type="evidence" value="ECO:0007669"/>
    <property type="project" value="UniProtKB-ARBA"/>
</dbReference>
<dbReference type="Proteomes" id="UP000186795">
    <property type="component" value="Unassembled WGS sequence"/>
</dbReference>
<dbReference type="Pfam" id="PF01513">
    <property type="entry name" value="NAD_kinase"/>
    <property type="match status" value="1"/>
</dbReference>
<evidence type="ECO:0000256" key="3">
    <source>
        <dbReference type="ARBA" id="ARBA00022777"/>
    </source>
</evidence>
<organism evidence="9 10">
    <name type="scientific">Kroppenstedtia eburnea</name>
    <dbReference type="NCBI Taxonomy" id="714067"/>
    <lineage>
        <taxon>Bacteria</taxon>
        <taxon>Bacillati</taxon>
        <taxon>Bacillota</taxon>
        <taxon>Bacilli</taxon>
        <taxon>Bacillales</taxon>
        <taxon>Thermoactinomycetaceae</taxon>
        <taxon>Kroppenstedtia</taxon>
    </lineage>
</organism>
<dbReference type="InterPro" id="IPR017437">
    <property type="entry name" value="ATP-NAD_kinase_PpnK-typ_C"/>
</dbReference>
<comment type="subcellular location">
    <subcellularLocation>
        <location evidence="8">Cytoplasm</location>
    </subcellularLocation>
</comment>
<comment type="caution">
    <text evidence="8">Lacks conserved residue(s) required for the propagation of feature annotation.</text>
</comment>
<comment type="function">
    <text evidence="8">Involved in the regulation of the intracellular balance of NAD and NADP, and is a key enzyme in the biosynthesis of NADP. Catalyzes specifically the phosphorylation on 2'-hydroxyl of the adenosine moiety of NAD to yield NADP.</text>
</comment>
<keyword evidence="5 8" id="KW-0521">NADP</keyword>
<dbReference type="PANTHER" id="PTHR20275:SF0">
    <property type="entry name" value="NAD KINASE"/>
    <property type="match status" value="1"/>
</dbReference>
<comment type="catalytic activity">
    <reaction evidence="7 8">
        <text>NAD(+) + ATP = ADP + NADP(+) + H(+)</text>
        <dbReference type="Rhea" id="RHEA:18629"/>
        <dbReference type="ChEBI" id="CHEBI:15378"/>
        <dbReference type="ChEBI" id="CHEBI:30616"/>
        <dbReference type="ChEBI" id="CHEBI:57540"/>
        <dbReference type="ChEBI" id="CHEBI:58349"/>
        <dbReference type="ChEBI" id="CHEBI:456216"/>
        <dbReference type="EC" id="2.7.1.23"/>
    </reaction>
</comment>
<dbReference type="GO" id="GO:0005737">
    <property type="term" value="C:cytoplasm"/>
    <property type="evidence" value="ECO:0007669"/>
    <property type="project" value="UniProtKB-SubCell"/>
</dbReference>
<dbReference type="FunFam" id="2.60.200.30:FF:000009">
    <property type="entry name" value="Poly(P)/ATP NAD kinase"/>
    <property type="match status" value="1"/>
</dbReference>
<feature type="binding site" evidence="8">
    <location>
        <begin position="68"/>
        <end position="69"/>
    </location>
    <ligand>
        <name>NAD(+)</name>
        <dbReference type="ChEBI" id="CHEBI:57540"/>
    </ligand>
</feature>
<feature type="binding site" evidence="8">
    <location>
        <position position="153"/>
    </location>
    <ligand>
        <name>NAD(+)</name>
        <dbReference type="ChEBI" id="CHEBI:57540"/>
    </ligand>
</feature>
<evidence type="ECO:0000256" key="5">
    <source>
        <dbReference type="ARBA" id="ARBA00022857"/>
    </source>
</evidence>
<evidence type="ECO:0000256" key="1">
    <source>
        <dbReference type="ARBA" id="ARBA00022679"/>
    </source>
</evidence>
<evidence type="ECO:0000256" key="7">
    <source>
        <dbReference type="ARBA" id="ARBA00047925"/>
    </source>
</evidence>
<keyword evidence="6 8" id="KW-0520">NAD</keyword>
<evidence type="ECO:0000256" key="4">
    <source>
        <dbReference type="ARBA" id="ARBA00022840"/>
    </source>
</evidence>
<dbReference type="AlphaFoldDB" id="A0A1N7ILS1"/>
<dbReference type="GO" id="GO:0019674">
    <property type="term" value="P:NAD+ metabolic process"/>
    <property type="evidence" value="ECO:0007669"/>
    <property type="project" value="InterPro"/>
</dbReference>
<evidence type="ECO:0000313" key="9">
    <source>
        <dbReference type="EMBL" id="SIS38038.1"/>
    </source>
</evidence>
<dbReference type="Gene3D" id="3.40.50.10330">
    <property type="entry name" value="Probable inorganic polyphosphate/atp-NAD kinase, domain 1"/>
    <property type="match status" value="1"/>
</dbReference>
<dbReference type="EC" id="2.7.1.23" evidence="8"/>
<dbReference type="EMBL" id="FTOD01000001">
    <property type="protein sequence ID" value="SIS38038.1"/>
    <property type="molecule type" value="Genomic_DNA"/>
</dbReference>
<keyword evidence="2 8" id="KW-0547">Nucleotide-binding</keyword>
<feature type="binding site" evidence="8">
    <location>
        <position position="242"/>
    </location>
    <ligand>
        <name>NAD(+)</name>
        <dbReference type="ChEBI" id="CHEBI:57540"/>
    </ligand>
</feature>
<dbReference type="HAMAP" id="MF_00361">
    <property type="entry name" value="NAD_kinase"/>
    <property type="match status" value="1"/>
</dbReference>
<name>A0A1N7ILS1_9BACL</name>
<dbReference type="InterPro" id="IPR017438">
    <property type="entry name" value="ATP-NAD_kinase_N"/>
</dbReference>
<feature type="active site" description="Proton acceptor" evidence="8">
    <location>
        <position position="68"/>
    </location>
</feature>
<dbReference type="SUPFAM" id="SSF111331">
    <property type="entry name" value="NAD kinase/diacylglycerol kinase-like"/>
    <property type="match status" value="1"/>
</dbReference>
<evidence type="ECO:0000313" key="10">
    <source>
        <dbReference type="Proteomes" id="UP000186795"/>
    </source>
</evidence>
<dbReference type="RefSeq" id="WP_076522772.1">
    <property type="nucleotide sequence ID" value="NZ_CP048103.1"/>
</dbReference>
<dbReference type="InterPro" id="IPR002504">
    <property type="entry name" value="NADK"/>
</dbReference>
<dbReference type="GO" id="GO:0046872">
    <property type="term" value="F:metal ion binding"/>
    <property type="evidence" value="ECO:0007669"/>
    <property type="project" value="UniProtKB-UniRule"/>
</dbReference>
<keyword evidence="10" id="KW-1185">Reference proteome</keyword>
<evidence type="ECO:0000256" key="8">
    <source>
        <dbReference type="HAMAP-Rule" id="MF_00361"/>
    </source>
</evidence>
<sequence length="294" mass="32357">MKRFGILVNKGKPKARVVLKELVLLLEERGVEVWLEPEIAQSIERPDLSLAVDRFPDVVEIVFVLGGDGTLLGVARRFADSDIPILGFNLGNLGFLSEAEPDSLSTAVDRILSGDYYIEERLMLDAEVVRDGKVLERSVALNDVGIAKGSFSRMITGTVYMDGVYLGTYSGDGLIVSTPTGSTAYSLSCGGPIVWPGVQCILLTPICPHTLTARPMVLPADSTLEIRVSATHRDLGVTIDGQLGYRLKVDDVIRVAKSRHFTPLIKWEERDFFEVVRKKLQGEQDEGERLEGRI</sequence>
<dbReference type="OrthoDB" id="9774737at2"/>
<evidence type="ECO:0000256" key="2">
    <source>
        <dbReference type="ARBA" id="ARBA00022741"/>
    </source>
</evidence>
<feature type="binding site" evidence="8">
    <location>
        <position position="172"/>
    </location>
    <ligand>
        <name>NAD(+)</name>
        <dbReference type="ChEBI" id="CHEBI:57540"/>
    </ligand>
</feature>
<dbReference type="GO" id="GO:0005524">
    <property type="term" value="F:ATP binding"/>
    <property type="evidence" value="ECO:0007669"/>
    <property type="project" value="UniProtKB-KW"/>
</dbReference>
<feature type="binding site" evidence="8">
    <location>
        <begin position="183"/>
        <end position="188"/>
    </location>
    <ligand>
        <name>NAD(+)</name>
        <dbReference type="ChEBI" id="CHEBI:57540"/>
    </ligand>
</feature>
<protein>
    <recommendedName>
        <fullName evidence="8">NAD kinase</fullName>
        <ecNumber evidence="8">2.7.1.23</ecNumber>
    </recommendedName>
    <alternativeName>
        <fullName evidence="8">ATP-dependent NAD kinase</fullName>
    </alternativeName>
</protein>
<keyword evidence="1 8" id="KW-0808">Transferase</keyword>
<keyword evidence="3 8" id="KW-0418">Kinase</keyword>
<dbReference type="PANTHER" id="PTHR20275">
    <property type="entry name" value="NAD KINASE"/>
    <property type="match status" value="1"/>
</dbReference>
<comment type="similarity">
    <text evidence="8">Belongs to the NAD kinase family.</text>
</comment>
<keyword evidence="8" id="KW-0963">Cytoplasm</keyword>
<proteinExistence type="inferred from homology"/>
<accession>A0A1N7ILS1</accession>
<comment type="cofactor">
    <cofactor evidence="8">
        <name>a divalent metal cation</name>
        <dbReference type="ChEBI" id="CHEBI:60240"/>
    </cofactor>
</comment>
<keyword evidence="4 8" id="KW-0067">ATP-binding</keyword>